<dbReference type="GO" id="GO:0046872">
    <property type="term" value="F:metal ion binding"/>
    <property type="evidence" value="ECO:0007669"/>
    <property type="project" value="UniProtKB-KW"/>
</dbReference>
<dbReference type="GO" id="GO:0006508">
    <property type="term" value="P:proteolysis"/>
    <property type="evidence" value="ECO:0007669"/>
    <property type="project" value="UniProtKB-KW"/>
</dbReference>
<reference evidence="8 9" key="1">
    <citation type="submission" date="2020-08" db="EMBL/GenBank/DDBJ databases">
        <title>Genomic Encyclopedia of Type Strains, Phase IV (KMG-IV): sequencing the most valuable type-strain genomes for metagenomic binning, comparative biology and taxonomic classification.</title>
        <authorList>
            <person name="Goeker M."/>
        </authorList>
    </citation>
    <scope>NUCLEOTIDE SEQUENCE [LARGE SCALE GENOMIC DNA]</scope>
    <source>
        <strain evidence="8 9">DSM 29514</strain>
    </source>
</reference>
<dbReference type="GO" id="GO:0004222">
    <property type="term" value="F:metalloendopeptidase activity"/>
    <property type="evidence" value="ECO:0007669"/>
    <property type="project" value="TreeGrafter"/>
</dbReference>
<evidence type="ECO:0000256" key="3">
    <source>
        <dbReference type="ARBA" id="ARBA00022723"/>
    </source>
</evidence>
<dbReference type="RefSeq" id="WP_165135133.1">
    <property type="nucleotide sequence ID" value="NZ_CP049250.1"/>
</dbReference>
<accession>A0A7W6LC03</accession>
<organism evidence="8 9">
    <name type="scientific">Rhizobium rhizoryzae</name>
    <dbReference type="NCBI Taxonomy" id="451876"/>
    <lineage>
        <taxon>Bacteria</taxon>
        <taxon>Pseudomonadati</taxon>
        <taxon>Pseudomonadota</taxon>
        <taxon>Alphaproteobacteria</taxon>
        <taxon>Hyphomicrobiales</taxon>
        <taxon>Rhizobiaceae</taxon>
        <taxon>Rhizobium/Agrobacterium group</taxon>
        <taxon>Rhizobium</taxon>
    </lineage>
</organism>
<dbReference type="CDD" id="cd12797">
    <property type="entry name" value="M23_peptidase"/>
    <property type="match status" value="1"/>
</dbReference>
<gene>
    <name evidence="8" type="ORF">GGQ72_000093</name>
</gene>
<dbReference type="SUPFAM" id="SSF51261">
    <property type="entry name" value="Duplicated hybrid motif"/>
    <property type="match status" value="1"/>
</dbReference>
<evidence type="ECO:0000256" key="2">
    <source>
        <dbReference type="ARBA" id="ARBA00022670"/>
    </source>
</evidence>
<dbReference type="AlphaFoldDB" id="A0A7W6LC03"/>
<keyword evidence="4" id="KW-0378">Hydrolase</keyword>
<dbReference type="InterPro" id="IPR050570">
    <property type="entry name" value="Cell_wall_metabolism_enzyme"/>
</dbReference>
<proteinExistence type="predicted"/>
<dbReference type="InterPro" id="IPR016047">
    <property type="entry name" value="M23ase_b-sheet_dom"/>
</dbReference>
<feature type="domain" description="M23ase beta-sheet core" evidence="7">
    <location>
        <begin position="447"/>
        <end position="544"/>
    </location>
</feature>
<comment type="cofactor">
    <cofactor evidence="1">
        <name>Zn(2+)</name>
        <dbReference type="ChEBI" id="CHEBI:29105"/>
    </cofactor>
</comment>
<keyword evidence="2" id="KW-0645">Protease</keyword>
<name>A0A7W6LC03_9HYPH</name>
<dbReference type="Gene3D" id="2.70.70.10">
    <property type="entry name" value="Glucose Permease (Domain IIA)"/>
    <property type="match status" value="1"/>
</dbReference>
<evidence type="ECO:0000256" key="5">
    <source>
        <dbReference type="ARBA" id="ARBA00022833"/>
    </source>
</evidence>
<evidence type="ECO:0000313" key="8">
    <source>
        <dbReference type="EMBL" id="MBB4141594.1"/>
    </source>
</evidence>
<evidence type="ECO:0000313" key="9">
    <source>
        <dbReference type="Proteomes" id="UP000519897"/>
    </source>
</evidence>
<evidence type="ECO:0000256" key="1">
    <source>
        <dbReference type="ARBA" id="ARBA00001947"/>
    </source>
</evidence>
<evidence type="ECO:0000256" key="6">
    <source>
        <dbReference type="ARBA" id="ARBA00023049"/>
    </source>
</evidence>
<dbReference type="Proteomes" id="UP000519897">
    <property type="component" value="Unassembled WGS sequence"/>
</dbReference>
<dbReference type="InterPro" id="IPR011055">
    <property type="entry name" value="Dup_hybrid_motif"/>
</dbReference>
<sequence>MDARASAIAVRDESCVGDEFAPDIPGLKARRFWIRNSGCVIAAALLVTLSSTALLEPLSDVAPPTGPEQKKPVVLARTRRQSVTSPKKARLWMPRTGRPETLDLVERMGDGSMSQTSYFDISLDLNENASGSAASSASAVAQVADTGANPFDLVLQDALDARQLMRHSGLGYAADAPKAVRPADQSNVTVTPAQEAMLVRRIVSLPVQPERLRDIKGVIGVSEQDFAQLASGLGGDVVRKGEQLDLIIGQRPAQPNLSEILFARHLAADGRERLLARCDDGHFQLVTDHRPYDRMVAEALAHQAAEARSGSAQAVPKDVAALQDAAADYPKLIEHLARRNVPVKVSLQIVQLLRANGIHWSKTADVPQLDFVFRTAEQGEQELVSVTLKGKGRDRRFYRYVSDSGKPEFFDDAGRSVSKTLMHKPVSAGQLGDGFGWRVHPILRTRKFHNGVDYRAPMGSPIVAAGDGVVVKIDSETGYGKYIRIQHDGGYTTTYAHIEGTPKGLRVGDHVAQGQVIAYVGSTGLSTGPHLYYELRVGDTYKDPTKAEMPAGTTLRGRALEEFRQQIGRVETIASTIRATATSAAHSAVSALTPGSDKQ</sequence>
<protein>
    <recommendedName>
        <fullName evidence="7">M23ase beta-sheet core domain-containing protein</fullName>
    </recommendedName>
</protein>
<keyword evidence="5" id="KW-0862">Zinc</keyword>
<dbReference type="Gene3D" id="3.10.450.350">
    <property type="match status" value="1"/>
</dbReference>
<dbReference type="Pfam" id="PF01551">
    <property type="entry name" value="Peptidase_M23"/>
    <property type="match status" value="1"/>
</dbReference>
<dbReference type="PANTHER" id="PTHR21666:SF288">
    <property type="entry name" value="CELL DIVISION PROTEIN YTFB"/>
    <property type="match status" value="1"/>
</dbReference>
<evidence type="ECO:0000259" key="7">
    <source>
        <dbReference type="Pfam" id="PF01551"/>
    </source>
</evidence>
<evidence type="ECO:0000256" key="4">
    <source>
        <dbReference type="ARBA" id="ARBA00022801"/>
    </source>
</evidence>
<keyword evidence="3" id="KW-0479">Metal-binding</keyword>
<comment type="caution">
    <text evidence="8">The sequence shown here is derived from an EMBL/GenBank/DDBJ whole genome shotgun (WGS) entry which is preliminary data.</text>
</comment>
<dbReference type="PANTHER" id="PTHR21666">
    <property type="entry name" value="PEPTIDASE-RELATED"/>
    <property type="match status" value="1"/>
</dbReference>
<dbReference type="EMBL" id="JACIEC010000001">
    <property type="protein sequence ID" value="MBB4141594.1"/>
    <property type="molecule type" value="Genomic_DNA"/>
</dbReference>
<keyword evidence="9" id="KW-1185">Reference proteome</keyword>
<keyword evidence="6" id="KW-0482">Metalloprotease</keyword>